<accession>A0ABR2QGZ3</accession>
<dbReference type="PANTHER" id="PTHR32108">
    <property type="entry name" value="DNA-DIRECTED RNA POLYMERASE SUBUNIT ALPHA"/>
    <property type="match status" value="1"/>
</dbReference>
<organism evidence="1 2">
    <name type="scientific">Hibiscus sabdariffa</name>
    <name type="common">roselle</name>
    <dbReference type="NCBI Taxonomy" id="183260"/>
    <lineage>
        <taxon>Eukaryota</taxon>
        <taxon>Viridiplantae</taxon>
        <taxon>Streptophyta</taxon>
        <taxon>Embryophyta</taxon>
        <taxon>Tracheophyta</taxon>
        <taxon>Spermatophyta</taxon>
        <taxon>Magnoliopsida</taxon>
        <taxon>eudicotyledons</taxon>
        <taxon>Gunneridae</taxon>
        <taxon>Pentapetalae</taxon>
        <taxon>rosids</taxon>
        <taxon>malvids</taxon>
        <taxon>Malvales</taxon>
        <taxon>Malvaceae</taxon>
        <taxon>Malvoideae</taxon>
        <taxon>Hibiscus</taxon>
    </lineage>
</organism>
<reference evidence="1 2" key="1">
    <citation type="journal article" date="2024" name="G3 (Bethesda)">
        <title>Genome assembly of Hibiscus sabdariffa L. provides insights into metabolisms of medicinal natural products.</title>
        <authorList>
            <person name="Kim T."/>
        </authorList>
    </citation>
    <scope>NUCLEOTIDE SEQUENCE [LARGE SCALE GENOMIC DNA]</scope>
    <source>
        <strain evidence="1">TK-2024</strain>
        <tissue evidence="1">Old leaves</tissue>
    </source>
</reference>
<gene>
    <name evidence="1" type="ORF">V6N11_082076</name>
</gene>
<dbReference type="Gene3D" id="2.40.70.10">
    <property type="entry name" value="Acid Proteases"/>
    <property type="match status" value="1"/>
</dbReference>
<name>A0ABR2QGZ3_9ROSI</name>
<keyword evidence="2" id="KW-1185">Reference proteome</keyword>
<dbReference type="InterPro" id="IPR021109">
    <property type="entry name" value="Peptidase_aspartic_dom_sf"/>
</dbReference>
<evidence type="ECO:0000313" key="2">
    <source>
        <dbReference type="Proteomes" id="UP001396334"/>
    </source>
</evidence>
<evidence type="ECO:0000313" key="1">
    <source>
        <dbReference type="EMBL" id="KAK8999938.1"/>
    </source>
</evidence>
<dbReference type="PANTHER" id="PTHR32108:SF9">
    <property type="entry name" value="REVERSE TRANSCRIPTASE RNASE H-LIKE DOMAIN-CONTAINING PROTEIN"/>
    <property type="match status" value="1"/>
</dbReference>
<dbReference type="Proteomes" id="UP001396334">
    <property type="component" value="Unassembled WGS sequence"/>
</dbReference>
<dbReference type="CDD" id="cd00303">
    <property type="entry name" value="retropepsin_like"/>
    <property type="match status" value="1"/>
</dbReference>
<sequence length="276" mass="30835">MMNNKELEFFEGVPDQKIEDVCASEDSPIQRSLVGCKPLVIKVSPKSAESVPTTAPRVVIKTPAPFPYADSKQVPWRYNCEVSEPGEADRTKENVNEVGNFTRSGSEFNMVEQLNRLPARISMLSLLLSSELHRNALLKMLNQTFAPKEILVDKVDRLVGNIAMDNFLSFSDEEIPEGGRGSRKSLHIMTRCKGYMLPGVLVDNESALNILPLSMLKKLPIDSTHMKPYQNTVRAFDGTQREVIGKIEVPLMIGPSEYEVDFVVMDIKPTYSCLLG</sequence>
<dbReference type="EMBL" id="JBBPBN010000038">
    <property type="protein sequence ID" value="KAK8999938.1"/>
    <property type="molecule type" value="Genomic_DNA"/>
</dbReference>
<protein>
    <submittedName>
        <fullName evidence="1">Uncharacterized protein</fullName>
    </submittedName>
</protein>
<proteinExistence type="predicted"/>
<comment type="caution">
    <text evidence="1">The sequence shown here is derived from an EMBL/GenBank/DDBJ whole genome shotgun (WGS) entry which is preliminary data.</text>
</comment>